<evidence type="ECO:0000259" key="3">
    <source>
        <dbReference type="Pfam" id="PF00646"/>
    </source>
</evidence>
<dbReference type="InterPro" id="IPR036047">
    <property type="entry name" value="F-box-like_dom_sf"/>
</dbReference>
<dbReference type="InterPro" id="IPR001810">
    <property type="entry name" value="F-box_dom"/>
</dbReference>
<dbReference type="InterPro" id="IPR045140">
    <property type="entry name" value="SHCBP1-like"/>
</dbReference>
<dbReference type="Pfam" id="PF00646">
    <property type="entry name" value="F-box"/>
    <property type="match status" value="1"/>
</dbReference>
<gene>
    <name evidence="4" type="ORF">Rsub_00348</name>
</gene>
<dbReference type="SUPFAM" id="SSF51126">
    <property type="entry name" value="Pectin lyase-like"/>
    <property type="match status" value="1"/>
</dbReference>
<dbReference type="PANTHER" id="PTHR14695">
    <property type="entry name" value="SHC SH2-DOMAIN BINDING PROTEIN 1-RELATED"/>
    <property type="match status" value="1"/>
</dbReference>
<evidence type="ECO:0000256" key="1">
    <source>
        <dbReference type="SAM" id="Coils"/>
    </source>
</evidence>
<feature type="region of interest" description="Disordered" evidence="2">
    <location>
        <begin position="221"/>
        <end position="277"/>
    </location>
</feature>
<dbReference type="OrthoDB" id="549243at2759"/>
<evidence type="ECO:0000313" key="5">
    <source>
        <dbReference type="Proteomes" id="UP000247498"/>
    </source>
</evidence>
<dbReference type="SUPFAM" id="SSF81383">
    <property type="entry name" value="F-box domain"/>
    <property type="match status" value="1"/>
</dbReference>
<keyword evidence="1" id="KW-0175">Coiled coil</keyword>
<dbReference type="InterPro" id="IPR011050">
    <property type="entry name" value="Pectin_lyase_fold/virulence"/>
</dbReference>
<dbReference type="Proteomes" id="UP000247498">
    <property type="component" value="Unassembled WGS sequence"/>
</dbReference>
<accession>A0A2V0NRS3</accession>
<sequence length="419" mass="43225">MRQRRGLLDLDDPLLAQVFRHLDPFPSVANLALTCRRCNGIATDKGRWLVVSAGGAVDAAGTPSGRAGPAFRSLAAAVAASRPGDTIWLAPGARHELDAAVRIRWPLQVRGGAGATLVSAHGEAALDVAASAKVTGIAIESRLGPCILHRRGTLRIESCVLTCLNGGLCHLLAPVVTCAVSGAAGQQQQQLLLLEQQQEQEQQQQQQVQVQQPQVQVQQQQVQQQQRERPQDPAAGEDSDRSKGQQRLKEQLQGCEQPQRHDPPGAGGPDAADAPAPGRLAVADTRLIGSSGVGVLCAGTGELRAVRVIQGAGAAWVYLSVDSSKPGSFPPGARPLPRLFSAPAAAAAAATGSPRTPAPLGGSRACAPPAAPMPAPLEPAAATAAAAVAQAQARINALLRGAAITPALLLARLRQRPGA</sequence>
<feature type="compositionally biased region" description="Basic and acidic residues" evidence="2">
    <location>
        <begin position="238"/>
        <end position="250"/>
    </location>
</feature>
<protein>
    <recommendedName>
        <fullName evidence="3">F-box domain-containing protein</fullName>
    </recommendedName>
</protein>
<dbReference type="STRING" id="307507.A0A2V0NRS3"/>
<name>A0A2V0NRS3_9CHLO</name>
<proteinExistence type="predicted"/>
<feature type="coiled-coil region" evidence="1">
    <location>
        <begin position="184"/>
        <end position="211"/>
    </location>
</feature>
<feature type="domain" description="F-box" evidence="3">
    <location>
        <begin position="7"/>
        <end position="48"/>
    </location>
</feature>
<evidence type="ECO:0000313" key="4">
    <source>
        <dbReference type="EMBL" id="GBF87637.1"/>
    </source>
</evidence>
<evidence type="ECO:0000256" key="2">
    <source>
        <dbReference type="SAM" id="MobiDB-lite"/>
    </source>
</evidence>
<dbReference type="InParanoid" id="A0A2V0NRS3"/>
<dbReference type="AlphaFoldDB" id="A0A2V0NRS3"/>
<keyword evidence="5" id="KW-1185">Reference proteome</keyword>
<reference evidence="4 5" key="1">
    <citation type="journal article" date="2018" name="Sci. Rep.">
        <title>Raphidocelis subcapitata (=Pseudokirchneriella subcapitata) provides an insight into genome evolution and environmental adaptations in the Sphaeropleales.</title>
        <authorList>
            <person name="Suzuki S."/>
            <person name="Yamaguchi H."/>
            <person name="Nakajima N."/>
            <person name="Kawachi M."/>
        </authorList>
    </citation>
    <scope>NUCLEOTIDE SEQUENCE [LARGE SCALE GENOMIC DNA]</scope>
    <source>
        <strain evidence="4 5">NIES-35</strain>
    </source>
</reference>
<dbReference type="EMBL" id="BDRX01000001">
    <property type="protein sequence ID" value="GBF87637.1"/>
    <property type="molecule type" value="Genomic_DNA"/>
</dbReference>
<comment type="caution">
    <text evidence="4">The sequence shown here is derived from an EMBL/GenBank/DDBJ whole genome shotgun (WGS) entry which is preliminary data.</text>
</comment>
<dbReference type="PANTHER" id="PTHR14695:SF4">
    <property type="entry name" value="PROTEIN NESSUN DORMA"/>
    <property type="match status" value="1"/>
</dbReference>
<organism evidence="4 5">
    <name type="scientific">Raphidocelis subcapitata</name>
    <dbReference type="NCBI Taxonomy" id="307507"/>
    <lineage>
        <taxon>Eukaryota</taxon>
        <taxon>Viridiplantae</taxon>
        <taxon>Chlorophyta</taxon>
        <taxon>core chlorophytes</taxon>
        <taxon>Chlorophyceae</taxon>
        <taxon>CS clade</taxon>
        <taxon>Sphaeropleales</taxon>
        <taxon>Selenastraceae</taxon>
        <taxon>Raphidocelis</taxon>
    </lineage>
</organism>